<evidence type="ECO:0000313" key="4">
    <source>
        <dbReference type="Proteomes" id="UP001139559"/>
    </source>
</evidence>
<feature type="domain" description="Multidrug resistance protein MdtA-like barrel-sandwich hybrid" evidence="2">
    <location>
        <begin position="44"/>
        <end position="223"/>
    </location>
</feature>
<protein>
    <submittedName>
        <fullName evidence="3">HlyD family secretion protein</fullName>
    </submittedName>
</protein>
<name>A0A9X2BHX3_9VIBR</name>
<dbReference type="Pfam" id="PF25917">
    <property type="entry name" value="BSH_RND"/>
    <property type="match status" value="1"/>
</dbReference>
<gene>
    <name evidence="3" type="ORF">KP803_09360</name>
</gene>
<evidence type="ECO:0000313" key="3">
    <source>
        <dbReference type="EMBL" id="MCK6263480.1"/>
    </source>
</evidence>
<dbReference type="EMBL" id="JAJHVV010000005">
    <property type="protein sequence ID" value="MCK6263480.1"/>
    <property type="molecule type" value="Genomic_DNA"/>
</dbReference>
<dbReference type="SUPFAM" id="SSF111369">
    <property type="entry name" value="HlyD-like secretion proteins"/>
    <property type="match status" value="3"/>
</dbReference>
<dbReference type="InterPro" id="IPR050739">
    <property type="entry name" value="MFP"/>
</dbReference>
<comment type="similarity">
    <text evidence="1">Belongs to the membrane fusion protein (MFP) (TC 8.A.1) family.</text>
</comment>
<accession>A0A9X2BHX3</accession>
<proteinExistence type="inferred from homology"/>
<dbReference type="Gene3D" id="2.40.50.100">
    <property type="match status" value="1"/>
</dbReference>
<dbReference type="Gene3D" id="2.40.30.170">
    <property type="match status" value="1"/>
</dbReference>
<comment type="caution">
    <text evidence="3">The sequence shown here is derived from an EMBL/GenBank/DDBJ whole genome shotgun (WGS) entry which is preliminary data.</text>
</comment>
<keyword evidence="4" id="KW-1185">Reference proteome</keyword>
<evidence type="ECO:0000259" key="2">
    <source>
        <dbReference type="Pfam" id="PF25917"/>
    </source>
</evidence>
<reference evidence="3" key="1">
    <citation type="submission" date="2021-11" db="EMBL/GenBank/DDBJ databases">
        <title>Vibrio ZSDE26 sp. nov. and Vibrio ZSDZ34 sp. nov., isolated from coastal seawater in Qingdao.</title>
        <authorList>
            <person name="Zhang P."/>
        </authorList>
    </citation>
    <scope>NUCLEOTIDE SEQUENCE</scope>
    <source>
        <strain evidence="3">ZSDE26</strain>
    </source>
</reference>
<dbReference type="PANTHER" id="PTHR30386">
    <property type="entry name" value="MEMBRANE FUSION SUBUNIT OF EMRAB-TOLC MULTIDRUG EFFLUX PUMP"/>
    <property type="match status" value="1"/>
</dbReference>
<dbReference type="InterPro" id="IPR058625">
    <property type="entry name" value="MdtA-like_BSH"/>
</dbReference>
<dbReference type="RefSeq" id="WP_248008566.1">
    <property type="nucleotide sequence ID" value="NZ_JAJHVV010000005.1"/>
</dbReference>
<evidence type="ECO:0000256" key="1">
    <source>
        <dbReference type="ARBA" id="ARBA00009477"/>
    </source>
</evidence>
<dbReference type="Proteomes" id="UP001139559">
    <property type="component" value="Unassembled WGS sequence"/>
</dbReference>
<dbReference type="AlphaFoldDB" id="A0A9X2BHX3"/>
<sequence length="354" mass="39590">MTESKKFKQWMKVLSLTFIVLFLYIIIADRNAPLTTEGRVHGHVVQIAPEVSSRVTEVMIRNNDHVGKGDILFKLDPRQFEIALDKAELSLKSAKEKEIALHAQKSAAIANITRAKASLDNALSEYNRIVTLSKQQAVSRSTLDEVTKHYQVATAALEIERQNLKVLQAQLGRGEGTTTDVRLAKNQVEKAKLDLEKTYVRSPSDGVVTNLRLEVGTAASANMPLLTFVSSGSLWVAADFREKSVTRVNDDYKALVTFDAYPGRVFQYDVDSRDHGVSSGQQTPNGTLTEIQVNNRWVRDAQRTRINLDNDETLPSSLFVGSRATMVLHSGNNAFWQAVAKLRIRMVSLFHFIY</sequence>
<organism evidence="3 4">
    <name type="scientific">Vibrio amylolyticus</name>
    <dbReference type="NCBI Taxonomy" id="2847292"/>
    <lineage>
        <taxon>Bacteria</taxon>
        <taxon>Pseudomonadati</taxon>
        <taxon>Pseudomonadota</taxon>
        <taxon>Gammaproteobacteria</taxon>
        <taxon>Vibrionales</taxon>
        <taxon>Vibrionaceae</taxon>
        <taxon>Vibrio</taxon>
    </lineage>
</organism>